<organism evidence="2 3">
    <name type="scientific">Solanum commersonii</name>
    <name type="common">Commerson's wild potato</name>
    <name type="synonym">Commerson's nightshade</name>
    <dbReference type="NCBI Taxonomy" id="4109"/>
    <lineage>
        <taxon>Eukaryota</taxon>
        <taxon>Viridiplantae</taxon>
        <taxon>Streptophyta</taxon>
        <taxon>Embryophyta</taxon>
        <taxon>Tracheophyta</taxon>
        <taxon>Spermatophyta</taxon>
        <taxon>Magnoliopsida</taxon>
        <taxon>eudicotyledons</taxon>
        <taxon>Gunneridae</taxon>
        <taxon>Pentapetalae</taxon>
        <taxon>asterids</taxon>
        <taxon>lamiids</taxon>
        <taxon>Solanales</taxon>
        <taxon>Solanaceae</taxon>
        <taxon>Solanoideae</taxon>
        <taxon>Solaneae</taxon>
        <taxon>Solanum</taxon>
    </lineage>
</organism>
<gene>
    <name evidence="2" type="ORF">H5410_011086</name>
</gene>
<accession>A0A9J6AND2</accession>
<keyword evidence="3" id="KW-1185">Reference proteome</keyword>
<sequence>MPPTPVIAPPLQCTPIFDPSDAQREMEENPPVKQSFKEIPMDKNKELNEKNIDFLTEASKPDDANPNDSIILSNEDKTRIYMPWKYSVIIKMLGKTVSHQYLKKRLNEL</sequence>
<name>A0A9J6AND2_SOLCO</name>
<feature type="region of interest" description="Disordered" evidence="1">
    <location>
        <begin position="1"/>
        <end position="33"/>
    </location>
</feature>
<dbReference type="EMBL" id="JACXVP010000002">
    <property type="protein sequence ID" value="KAG5625868.1"/>
    <property type="molecule type" value="Genomic_DNA"/>
</dbReference>
<protein>
    <submittedName>
        <fullName evidence="2">Uncharacterized protein</fullName>
    </submittedName>
</protein>
<evidence type="ECO:0000313" key="3">
    <source>
        <dbReference type="Proteomes" id="UP000824120"/>
    </source>
</evidence>
<proteinExistence type="predicted"/>
<evidence type="ECO:0000313" key="2">
    <source>
        <dbReference type="EMBL" id="KAG5625868.1"/>
    </source>
</evidence>
<reference evidence="2 3" key="1">
    <citation type="submission" date="2020-09" db="EMBL/GenBank/DDBJ databases">
        <title>De no assembly of potato wild relative species, Solanum commersonii.</title>
        <authorList>
            <person name="Cho K."/>
        </authorList>
    </citation>
    <scope>NUCLEOTIDE SEQUENCE [LARGE SCALE GENOMIC DNA]</scope>
    <source>
        <strain evidence="2">LZ3.2</strain>
        <tissue evidence="2">Leaf</tissue>
    </source>
</reference>
<evidence type="ECO:0000256" key="1">
    <source>
        <dbReference type="SAM" id="MobiDB-lite"/>
    </source>
</evidence>
<dbReference type="Proteomes" id="UP000824120">
    <property type="component" value="Chromosome 2"/>
</dbReference>
<comment type="caution">
    <text evidence="2">The sequence shown here is derived from an EMBL/GenBank/DDBJ whole genome shotgun (WGS) entry which is preliminary data.</text>
</comment>
<dbReference type="AlphaFoldDB" id="A0A9J6AND2"/>